<feature type="domain" description="Tyr recombinase" evidence="2">
    <location>
        <begin position="29"/>
        <end position="287"/>
    </location>
</feature>
<dbReference type="GO" id="GO:0006310">
    <property type="term" value="P:DNA recombination"/>
    <property type="evidence" value="ECO:0007669"/>
    <property type="project" value="UniProtKB-KW"/>
</dbReference>
<evidence type="ECO:0000313" key="3">
    <source>
        <dbReference type="EMBL" id="RJT27714.1"/>
    </source>
</evidence>
<dbReference type="Gene3D" id="1.10.443.10">
    <property type="entry name" value="Intergrase catalytic core"/>
    <property type="match status" value="1"/>
</dbReference>
<dbReference type="PROSITE" id="PS51898">
    <property type="entry name" value="TYR_RECOMBINASE"/>
    <property type="match status" value="1"/>
</dbReference>
<proteinExistence type="predicted"/>
<dbReference type="InterPro" id="IPR002104">
    <property type="entry name" value="Integrase_catalytic"/>
</dbReference>
<accession>A0A3A5K647</accession>
<dbReference type="GO" id="GO:0003677">
    <property type="term" value="F:DNA binding"/>
    <property type="evidence" value="ECO:0007669"/>
    <property type="project" value="InterPro"/>
</dbReference>
<dbReference type="EMBL" id="QZWH01000003">
    <property type="protein sequence ID" value="RJT27714.1"/>
    <property type="molecule type" value="Genomic_DNA"/>
</dbReference>
<dbReference type="RefSeq" id="WP_120063151.1">
    <property type="nucleotide sequence ID" value="NZ_QZWH01000003.1"/>
</dbReference>
<dbReference type="AlphaFoldDB" id="A0A3A5K647"/>
<organism evidence="3 4">
    <name type="scientific">Buttiauxella izardii</name>
    <dbReference type="NCBI Taxonomy" id="82991"/>
    <lineage>
        <taxon>Bacteria</taxon>
        <taxon>Pseudomonadati</taxon>
        <taxon>Pseudomonadota</taxon>
        <taxon>Gammaproteobacteria</taxon>
        <taxon>Enterobacterales</taxon>
        <taxon>Enterobacteriaceae</taxon>
        <taxon>Buttiauxella</taxon>
    </lineage>
</organism>
<dbReference type="InterPro" id="IPR013762">
    <property type="entry name" value="Integrase-like_cat_sf"/>
</dbReference>
<keyword evidence="1" id="KW-0233">DNA recombination</keyword>
<evidence type="ECO:0000313" key="4">
    <source>
        <dbReference type="Proteomes" id="UP000276295"/>
    </source>
</evidence>
<name>A0A3A5K647_9ENTR</name>
<dbReference type="OrthoDB" id="6621147at2"/>
<protein>
    <submittedName>
        <fullName evidence="3">Integrase</fullName>
    </submittedName>
</protein>
<dbReference type="SUPFAM" id="SSF56349">
    <property type="entry name" value="DNA breaking-rejoining enzymes"/>
    <property type="match status" value="1"/>
</dbReference>
<dbReference type="GO" id="GO:0015074">
    <property type="term" value="P:DNA integration"/>
    <property type="evidence" value="ECO:0007669"/>
    <property type="project" value="InterPro"/>
</dbReference>
<dbReference type="InterPro" id="IPR011010">
    <property type="entry name" value="DNA_brk_join_enz"/>
</dbReference>
<comment type="caution">
    <text evidence="3">The sequence shown here is derived from an EMBL/GenBank/DDBJ whole genome shotgun (WGS) entry which is preliminary data.</text>
</comment>
<keyword evidence="4" id="KW-1185">Reference proteome</keyword>
<reference evidence="3 4" key="1">
    <citation type="submission" date="2018-09" db="EMBL/GenBank/DDBJ databases">
        <title>Draft genome sequence of Buttiauxella izardii CCUG 35510T.</title>
        <authorList>
            <person name="Salva-Serra F."/>
            <person name="Marathe N."/>
            <person name="Moore E."/>
            <person name="Stadler-Svensson L."/>
            <person name="Engstrom-Jakobsson H."/>
        </authorList>
    </citation>
    <scope>NUCLEOTIDE SEQUENCE [LARGE SCALE GENOMIC DNA]</scope>
    <source>
        <strain evidence="3 4">CCUG 35510</strain>
    </source>
</reference>
<evidence type="ECO:0000256" key="1">
    <source>
        <dbReference type="ARBA" id="ARBA00023172"/>
    </source>
</evidence>
<evidence type="ECO:0000259" key="2">
    <source>
        <dbReference type="PROSITE" id="PS51898"/>
    </source>
</evidence>
<sequence>MLNLQTLTAKARAVRGNIVAAVSTKGTRTKSPVYERDEQIKLRERIQQTQPDWVLLWWDISVITGWRTADVCNLRYSCVDWDTGKATITVAKQTKAAEARATRKGVELVRKARKDAARMDGDHVGYMAWDSATPDEIAASMTPDEQEMCFELVSRADVKRDTKQLPPGILKRLSERLERNLIDDDLVFSRSQIESNRCSSLDGSVTRQTIWKRLSTVCAWFTHHINAKLRLSAYSTRKIAAFNMMCRGGEQGLLIASEMLGHSNPAVTRTYLQLGSQAGEMQAAMALEVMA</sequence>
<gene>
    <name evidence="3" type="ORF">D6029_01870</name>
</gene>
<dbReference type="Proteomes" id="UP000276295">
    <property type="component" value="Unassembled WGS sequence"/>
</dbReference>